<evidence type="ECO:0000313" key="2">
    <source>
        <dbReference type="Proteomes" id="UP000194218"/>
    </source>
</evidence>
<accession>A0A1W7D3M1</accession>
<keyword evidence="2" id="KW-1185">Reference proteome</keyword>
<gene>
    <name evidence="1" type="ORF">CAG99_24740</name>
</gene>
<organism evidence="1 2">
    <name type="scientific">Streptomyces marincola</name>
    <dbReference type="NCBI Taxonomy" id="2878388"/>
    <lineage>
        <taxon>Bacteria</taxon>
        <taxon>Bacillati</taxon>
        <taxon>Actinomycetota</taxon>
        <taxon>Actinomycetes</taxon>
        <taxon>Kitasatosporales</taxon>
        <taxon>Streptomycetaceae</taxon>
        <taxon>Streptomyces</taxon>
    </lineage>
</organism>
<protein>
    <submittedName>
        <fullName evidence="1">Uncharacterized protein</fullName>
    </submittedName>
</protein>
<sequence>MTKCGKCGAAKRRWPRSCSRCGAGSGRADAADLAVASGLFGWVWRGITGAVRWVLRVLG</sequence>
<name>A0A1W7D3M1_9ACTN</name>
<proteinExistence type="predicted"/>
<dbReference type="Proteomes" id="UP000194218">
    <property type="component" value="Chromosome"/>
</dbReference>
<dbReference type="KEGG" id="smao:CAG99_24740"/>
<dbReference type="AlphaFoldDB" id="A0A1W7D3M1"/>
<reference evidence="1 2" key="1">
    <citation type="submission" date="2017-05" db="EMBL/GenBank/DDBJ databases">
        <title>Complete genome sequence of Streptomyces sp. SCSIO 03032 revealed the diverse biosynthetic pathways for its bioactive secondary metabolites.</title>
        <authorList>
            <person name="Ma L."/>
            <person name="Zhu Y."/>
            <person name="Zhang W."/>
            <person name="Zhang G."/>
            <person name="Tian X."/>
            <person name="Zhang S."/>
            <person name="Zhang C."/>
        </authorList>
    </citation>
    <scope>NUCLEOTIDE SEQUENCE [LARGE SCALE GENOMIC DNA]</scope>
    <source>
        <strain evidence="1 2">SCSIO 03032</strain>
    </source>
</reference>
<evidence type="ECO:0000313" key="1">
    <source>
        <dbReference type="EMBL" id="ARQ71606.1"/>
    </source>
</evidence>
<dbReference type="EMBL" id="CP021121">
    <property type="protein sequence ID" value="ARQ71606.1"/>
    <property type="molecule type" value="Genomic_DNA"/>
</dbReference>